<accession>H2EC65</accession>
<dbReference type="EMBL" id="JN885992">
    <property type="protein sequence ID" value="AEX62003.1"/>
    <property type="molecule type" value="Genomic_DNA"/>
</dbReference>
<reference evidence="1" key="1">
    <citation type="submission" date="2011-10" db="EMBL/GenBank/DDBJ databases">
        <title>Provirophages and transpovirons: unique mobilome of giant viruses.</title>
        <authorList>
            <person name="Desnues C."/>
            <person name="LaScola B."/>
            <person name="Yutin N."/>
            <person name="Fournous G."/>
            <person name="Koonin E."/>
            <person name="Raoult D."/>
        </authorList>
    </citation>
    <scope>NUCLEOTIDE SEQUENCE</scope>
    <source>
        <strain evidence="1">Mv13-c7</strain>
    </source>
</reference>
<gene>
    <name evidence="1" type="ORF">c7_R1141</name>
</gene>
<proteinExistence type="predicted"/>
<evidence type="ECO:0000313" key="1">
    <source>
        <dbReference type="EMBL" id="AEX62003.1"/>
    </source>
</evidence>
<name>H2EC65_9VIRU</name>
<organism evidence="1">
    <name type="scientific">Megavirus courdo7</name>
    <dbReference type="NCBI Taxonomy" id="1128135"/>
    <lineage>
        <taxon>Viruses</taxon>
        <taxon>Varidnaviria</taxon>
        <taxon>Bamfordvirae</taxon>
        <taxon>Nucleocytoviricota</taxon>
        <taxon>Megaviricetes</taxon>
        <taxon>Imitervirales</taxon>
        <taxon>Mimiviridae</taxon>
        <taxon>Megamimivirinae</taxon>
        <taxon>Megavirus</taxon>
    </lineage>
</organism>
<protein>
    <submittedName>
        <fullName evidence="1">Uncharacterized protein</fullName>
    </submittedName>
</protein>
<sequence>MGEVNANIIAKPIQNNTDKNTIFFQKDRYLYNFTDPITKNIINNIANNIVKDVINNIKNSINCQLIECLILTILNSNF</sequence>